<dbReference type="Proteomes" id="UP001595733">
    <property type="component" value="Unassembled WGS sequence"/>
</dbReference>
<name>A0ABV8UVI2_9BACL</name>
<sequence length="229" mass="26415">MHELEKMIHVWREEIGREIYHPTLVAHTGKPELNNLRMVSLFLPLLQQRNSQRNVAYYATAIIYLALASHDHVNVSGTPSKEQQLRVLAGDYYSGKYYQLLAKHQEIDLISKLTESIRLMTEAKTVLYDQKPLSSQGKEASVRIIASAPTRALFQHVGELRYIELATELSYLAALVENNEFEETKLVDDCIHQIEMTISTLHEFDADLKDFIKEQIHQVVNSQILQDRR</sequence>
<gene>
    <name evidence="1" type="ORF">ACFO0S_05685</name>
</gene>
<accession>A0ABV8UVI2</accession>
<keyword evidence="2" id="KW-1185">Reference proteome</keyword>
<dbReference type="Pfam" id="PF07307">
    <property type="entry name" value="HEPPP_synt_1"/>
    <property type="match status" value="1"/>
</dbReference>
<evidence type="ECO:0000313" key="1">
    <source>
        <dbReference type="EMBL" id="MFC4354571.1"/>
    </source>
</evidence>
<dbReference type="Gene3D" id="1.20.120.1450">
    <property type="match status" value="1"/>
</dbReference>
<organism evidence="1 2">
    <name type="scientific">Chryseomicrobium palamuruense</name>
    <dbReference type="NCBI Taxonomy" id="682973"/>
    <lineage>
        <taxon>Bacteria</taxon>
        <taxon>Bacillati</taxon>
        <taxon>Bacillota</taxon>
        <taxon>Bacilli</taxon>
        <taxon>Bacillales</taxon>
        <taxon>Caryophanaceae</taxon>
        <taxon>Chryseomicrobium</taxon>
    </lineage>
</organism>
<dbReference type="InterPro" id="IPR009920">
    <property type="entry name" value="HEPPP_synth_su1"/>
</dbReference>
<dbReference type="RefSeq" id="WP_378140844.1">
    <property type="nucleotide sequence ID" value="NZ_JBHSEF010000011.1"/>
</dbReference>
<proteinExistence type="predicted"/>
<reference evidence="2" key="1">
    <citation type="journal article" date="2019" name="Int. J. Syst. Evol. Microbiol.">
        <title>The Global Catalogue of Microorganisms (GCM) 10K type strain sequencing project: providing services to taxonomists for standard genome sequencing and annotation.</title>
        <authorList>
            <consortium name="The Broad Institute Genomics Platform"/>
            <consortium name="The Broad Institute Genome Sequencing Center for Infectious Disease"/>
            <person name="Wu L."/>
            <person name="Ma J."/>
        </authorList>
    </citation>
    <scope>NUCLEOTIDE SEQUENCE [LARGE SCALE GENOMIC DNA]</scope>
    <source>
        <strain evidence="2">CCUG 50353</strain>
    </source>
</reference>
<dbReference type="EMBL" id="JBHSEF010000011">
    <property type="protein sequence ID" value="MFC4354571.1"/>
    <property type="molecule type" value="Genomic_DNA"/>
</dbReference>
<evidence type="ECO:0000313" key="2">
    <source>
        <dbReference type="Proteomes" id="UP001595733"/>
    </source>
</evidence>
<comment type="caution">
    <text evidence="1">The sequence shown here is derived from an EMBL/GenBank/DDBJ whole genome shotgun (WGS) entry which is preliminary data.</text>
</comment>
<protein>
    <submittedName>
        <fullName evidence="1">Heptaprenyl diphosphate synthase component 1</fullName>
    </submittedName>
</protein>